<keyword evidence="1 4" id="KW-0732">Signal</keyword>
<feature type="compositionally biased region" description="Low complexity" evidence="2">
    <location>
        <begin position="242"/>
        <end position="259"/>
    </location>
</feature>
<feature type="domain" description="Chitin-binding type-4" evidence="5">
    <location>
        <begin position="32"/>
        <end position="209"/>
    </location>
</feature>
<sequence length="297" mass="29804">MAVSRARTRTAALAGVLPLLLAVAAAGPAAAHGAPTDPVGRVVACSPQGGAQARSAACRAARAAGGSAFAAWDDLRVAGVAGRDRRVIPDGRLCSGGLDAYRGLDLARADWPSTRLPAGGRLTLRYASTIPHTGTFELYLTKDGYDPSKPLNWSDLDTRPFATATDPALEDGAYRVAAKLPAGRTGHHLLYTIWRNTSTPDTYYSCSDVVLAGSGDAGGGTAERTAPAASASPRPPSPSPSGTPASGAASGSPSPDGTGTVAGEPAAAADRTTLPLVAGAGAGVLLLAAAAFALRRR</sequence>
<keyword evidence="3" id="KW-0472">Membrane</keyword>
<keyword evidence="3" id="KW-1133">Transmembrane helix</keyword>
<feature type="transmembrane region" description="Helical" evidence="3">
    <location>
        <begin position="274"/>
        <end position="294"/>
    </location>
</feature>
<reference evidence="6" key="2">
    <citation type="submission" date="2020-09" db="EMBL/GenBank/DDBJ databases">
        <authorList>
            <person name="Sun Q."/>
            <person name="Ohkuma M."/>
        </authorList>
    </citation>
    <scope>NUCLEOTIDE SEQUENCE</scope>
    <source>
        <strain evidence="6">JCM 4790</strain>
    </source>
</reference>
<dbReference type="InterPro" id="IPR004302">
    <property type="entry name" value="Cellulose/chitin-bd_N"/>
</dbReference>
<dbReference type="EMBL" id="BMVU01000025">
    <property type="protein sequence ID" value="GGX87560.1"/>
    <property type="molecule type" value="Genomic_DNA"/>
</dbReference>
<evidence type="ECO:0000313" key="7">
    <source>
        <dbReference type="Proteomes" id="UP000619244"/>
    </source>
</evidence>
<evidence type="ECO:0000256" key="2">
    <source>
        <dbReference type="SAM" id="MobiDB-lite"/>
    </source>
</evidence>
<comment type="caution">
    <text evidence="6">The sequence shown here is derived from an EMBL/GenBank/DDBJ whole genome shotgun (WGS) entry which is preliminary data.</text>
</comment>
<dbReference type="Proteomes" id="UP000619244">
    <property type="component" value="Unassembled WGS sequence"/>
</dbReference>
<reference evidence="6" key="1">
    <citation type="journal article" date="2014" name="Int. J. Syst. Evol. Microbiol.">
        <title>Complete genome sequence of Corynebacterium casei LMG S-19264T (=DSM 44701T), isolated from a smear-ripened cheese.</title>
        <authorList>
            <consortium name="US DOE Joint Genome Institute (JGI-PGF)"/>
            <person name="Walter F."/>
            <person name="Albersmeier A."/>
            <person name="Kalinowski J."/>
            <person name="Ruckert C."/>
        </authorList>
    </citation>
    <scope>NUCLEOTIDE SEQUENCE</scope>
    <source>
        <strain evidence="6">JCM 4790</strain>
    </source>
</reference>
<accession>A0A918U3M4</accession>
<protein>
    <recommendedName>
        <fullName evidence="5">Chitin-binding type-4 domain-containing protein</fullName>
    </recommendedName>
</protein>
<dbReference type="Pfam" id="PF03067">
    <property type="entry name" value="LPMO_10"/>
    <property type="match status" value="1"/>
</dbReference>
<feature type="compositionally biased region" description="Low complexity" evidence="2">
    <location>
        <begin position="222"/>
        <end position="232"/>
    </location>
</feature>
<dbReference type="SUPFAM" id="SSF81296">
    <property type="entry name" value="E set domains"/>
    <property type="match status" value="1"/>
</dbReference>
<feature type="chain" id="PRO_5036941898" description="Chitin-binding type-4 domain-containing protein" evidence="4">
    <location>
        <begin position="32"/>
        <end position="297"/>
    </location>
</feature>
<feature type="signal peptide" evidence="4">
    <location>
        <begin position="1"/>
        <end position="31"/>
    </location>
</feature>
<organism evidence="6 7">
    <name type="scientific">Streptomyces minutiscleroticus</name>
    <dbReference type="NCBI Taxonomy" id="68238"/>
    <lineage>
        <taxon>Bacteria</taxon>
        <taxon>Bacillati</taxon>
        <taxon>Actinomycetota</taxon>
        <taxon>Actinomycetes</taxon>
        <taxon>Kitasatosporales</taxon>
        <taxon>Streptomycetaceae</taxon>
        <taxon>Streptomyces</taxon>
    </lineage>
</organism>
<dbReference type="InterPro" id="IPR014756">
    <property type="entry name" value="Ig_E-set"/>
</dbReference>
<evidence type="ECO:0000256" key="1">
    <source>
        <dbReference type="ARBA" id="ARBA00022729"/>
    </source>
</evidence>
<evidence type="ECO:0000313" key="6">
    <source>
        <dbReference type="EMBL" id="GGX87560.1"/>
    </source>
</evidence>
<dbReference type="PANTHER" id="PTHR34823">
    <property type="entry name" value="GLCNAC-BINDING PROTEIN A"/>
    <property type="match status" value="1"/>
</dbReference>
<gene>
    <name evidence="6" type="ORF">GCM10010358_46910</name>
</gene>
<dbReference type="CDD" id="cd21177">
    <property type="entry name" value="LPMO_AA10"/>
    <property type="match status" value="1"/>
</dbReference>
<dbReference type="InterPro" id="IPR051024">
    <property type="entry name" value="GlcNAc_Chitin_IntDeg"/>
</dbReference>
<evidence type="ECO:0000256" key="3">
    <source>
        <dbReference type="SAM" id="Phobius"/>
    </source>
</evidence>
<dbReference type="Gene3D" id="2.70.50.50">
    <property type="entry name" value="chitin-binding protein cbp21"/>
    <property type="match status" value="1"/>
</dbReference>
<keyword evidence="7" id="KW-1185">Reference proteome</keyword>
<keyword evidence="3" id="KW-0812">Transmembrane</keyword>
<feature type="region of interest" description="Disordered" evidence="2">
    <location>
        <begin position="217"/>
        <end position="266"/>
    </location>
</feature>
<dbReference type="RefSeq" id="WP_190192267.1">
    <property type="nucleotide sequence ID" value="NZ_BMVU01000025.1"/>
</dbReference>
<proteinExistence type="predicted"/>
<evidence type="ECO:0000259" key="5">
    <source>
        <dbReference type="Pfam" id="PF03067"/>
    </source>
</evidence>
<dbReference type="PANTHER" id="PTHR34823:SF1">
    <property type="entry name" value="CHITIN-BINDING TYPE-4 DOMAIN-CONTAINING PROTEIN"/>
    <property type="match status" value="1"/>
</dbReference>
<dbReference type="AlphaFoldDB" id="A0A918U3M4"/>
<name>A0A918U3M4_9ACTN</name>
<evidence type="ECO:0000256" key="4">
    <source>
        <dbReference type="SAM" id="SignalP"/>
    </source>
</evidence>